<evidence type="ECO:0000259" key="2">
    <source>
        <dbReference type="Pfam" id="PF02894"/>
    </source>
</evidence>
<comment type="caution">
    <text evidence="3">The sequence shown here is derived from an EMBL/GenBank/DDBJ whole genome shotgun (WGS) entry which is preliminary data.</text>
</comment>
<dbReference type="PANTHER" id="PTHR43377:SF2">
    <property type="entry name" value="BINDING ROSSMANN FOLD OXIDOREDUCTASE, PUTATIVE (AFU_ORTHOLOGUE AFUA_4G00560)-RELATED"/>
    <property type="match status" value="1"/>
</dbReference>
<evidence type="ECO:0000259" key="1">
    <source>
        <dbReference type="Pfam" id="PF01408"/>
    </source>
</evidence>
<dbReference type="Gene3D" id="3.30.360.10">
    <property type="entry name" value="Dihydrodipicolinate Reductase, domain 2"/>
    <property type="match status" value="1"/>
</dbReference>
<dbReference type="Gene3D" id="3.40.50.720">
    <property type="entry name" value="NAD(P)-binding Rossmann-like Domain"/>
    <property type="match status" value="1"/>
</dbReference>
<sequence>MLQSYEARQRIALVGTGHRGTGMWGTELMSRMGPQLDLVGLCDLNEMRAHRSQNIIGTNAPVFTDFDAMLREVRPQTVMVCTQDDSHDELIVRSLEAGVDVITEKPMCTTAAKARRILDAEKRTGRKVNVAFNYRYAPFGAKLKELLLSGVIGEIVSVDFHWYLNTRHGSDYFRRWHAYERNSGTLFVHKATHHFDLLNWYIASDPKEVFARGQLRHYGHNGPFRGPRCKICPHKDECNFYMDISADPRLEALYEDPSREDGYVRDACVFREDIDIYDTMSASLTYENGVQVSYSLNACMPIEGHHLAFNGRKGRLEIRHRETQPFAIPEYDEILVMPNFGEAERIRIPREHGGHFGGDKRLQAMLFDPNMPDPLHQRAGARAGALSVLCGVASVESVKTNRPVAIAAQLD</sequence>
<proteinExistence type="predicted"/>
<dbReference type="Proteomes" id="UP001589865">
    <property type="component" value="Unassembled WGS sequence"/>
</dbReference>
<gene>
    <name evidence="3" type="ORF">ACFFGY_15220</name>
</gene>
<feature type="domain" description="Gfo/Idh/MocA-like oxidoreductase C-terminal" evidence="2">
    <location>
        <begin position="144"/>
        <end position="406"/>
    </location>
</feature>
<dbReference type="RefSeq" id="WP_377045352.1">
    <property type="nucleotide sequence ID" value="NZ_JBHLUN010000010.1"/>
</dbReference>
<dbReference type="SUPFAM" id="SSF51735">
    <property type="entry name" value="NAD(P)-binding Rossmann-fold domains"/>
    <property type="match status" value="1"/>
</dbReference>
<dbReference type="Pfam" id="PF01408">
    <property type="entry name" value="GFO_IDH_MocA"/>
    <property type="match status" value="1"/>
</dbReference>
<dbReference type="InterPro" id="IPR004104">
    <property type="entry name" value="Gfo/Idh/MocA-like_OxRdtase_C"/>
</dbReference>
<dbReference type="SUPFAM" id="SSF55347">
    <property type="entry name" value="Glyceraldehyde-3-phosphate dehydrogenase-like, C-terminal domain"/>
    <property type="match status" value="1"/>
</dbReference>
<name>A0ABV6JV57_9PROT</name>
<keyword evidence="4" id="KW-1185">Reference proteome</keyword>
<dbReference type="EMBL" id="JBHLUN010000010">
    <property type="protein sequence ID" value="MFC0409602.1"/>
    <property type="molecule type" value="Genomic_DNA"/>
</dbReference>
<dbReference type="InterPro" id="IPR051450">
    <property type="entry name" value="Gfo/Idh/MocA_Oxidoreductases"/>
</dbReference>
<dbReference type="Pfam" id="PF02894">
    <property type="entry name" value="GFO_IDH_MocA_C"/>
    <property type="match status" value="1"/>
</dbReference>
<accession>A0ABV6JV57</accession>
<organism evidence="3 4">
    <name type="scientific">Roseomonas elaeocarpi</name>
    <dbReference type="NCBI Taxonomy" id="907779"/>
    <lineage>
        <taxon>Bacteria</taxon>
        <taxon>Pseudomonadati</taxon>
        <taxon>Pseudomonadota</taxon>
        <taxon>Alphaproteobacteria</taxon>
        <taxon>Acetobacterales</taxon>
        <taxon>Roseomonadaceae</taxon>
        <taxon>Roseomonas</taxon>
    </lineage>
</organism>
<evidence type="ECO:0000313" key="3">
    <source>
        <dbReference type="EMBL" id="MFC0409602.1"/>
    </source>
</evidence>
<feature type="domain" description="Gfo/Idh/MocA-like oxidoreductase N-terminal" evidence="1">
    <location>
        <begin position="10"/>
        <end position="132"/>
    </location>
</feature>
<dbReference type="InterPro" id="IPR036291">
    <property type="entry name" value="NAD(P)-bd_dom_sf"/>
</dbReference>
<reference evidence="3 4" key="1">
    <citation type="submission" date="2024-09" db="EMBL/GenBank/DDBJ databases">
        <authorList>
            <person name="Sun Q."/>
            <person name="Mori K."/>
        </authorList>
    </citation>
    <scope>NUCLEOTIDE SEQUENCE [LARGE SCALE GENOMIC DNA]</scope>
    <source>
        <strain evidence="3 4">TBRC 5777</strain>
    </source>
</reference>
<protein>
    <submittedName>
        <fullName evidence="3">Gfo/Idh/MocA family protein</fullName>
    </submittedName>
</protein>
<dbReference type="InterPro" id="IPR000683">
    <property type="entry name" value="Gfo/Idh/MocA-like_OxRdtase_N"/>
</dbReference>
<dbReference type="PANTHER" id="PTHR43377">
    <property type="entry name" value="BILIVERDIN REDUCTASE A"/>
    <property type="match status" value="1"/>
</dbReference>
<evidence type="ECO:0000313" key="4">
    <source>
        <dbReference type="Proteomes" id="UP001589865"/>
    </source>
</evidence>